<accession>A0AAW8YMJ2</accession>
<sequence>MTKDVKDIFTIIANQLLSNPTINQLTKKATGGNRIKIYDYPEGADHSNTFILIKPVGPPVTGVSGSDIDLQIQFTIQIAVESPDRKEVKLLQHEIKEEMKKLNYAQMADGLDEYFEATGHFVDARRYRGNTALYDTNY</sequence>
<dbReference type="AlphaFoldDB" id="A0AAW8YMJ2"/>
<gene>
    <name evidence="1" type="ORF">R0H03_04005</name>
</gene>
<organism evidence="1 2">
    <name type="scientific">Pediococcus acidilactici</name>
    <dbReference type="NCBI Taxonomy" id="1254"/>
    <lineage>
        <taxon>Bacteria</taxon>
        <taxon>Bacillati</taxon>
        <taxon>Bacillota</taxon>
        <taxon>Bacilli</taxon>
        <taxon>Lactobacillales</taxon>
        <taxon>Lactobacillaceae</taxon>
        <taxon>Pediococcus</taxon>
        <taxon>Pediococcus acidilactici group</taxon>
    </lineage>
</organism>
<evidence type="ECO:0008006" key="3">
    <source>
        <dbReference type="Google" id="ProtNLM"/>
    </source>
</evidence>
<protein>
    <recommendedName>
        <fullName evidence="3">Phage protein</fullName>
    </recommendedName>
</protein>
<dbReference type="RefSeq" id="WP_317052046.1">
    <property type="nucleotide sequence ID" value="NZ_CP140878.1"/>
</dbReference>
<name>A0AAW8YMJ2_PEDAC</name>
<dbReference type="Proteomes" id="UP001280415">
    <property type="component" value="Unassembled WGS sequence"/>
</dbReference>
<reference evidence="1" key="1">
    <citation type="journal article" date="2023" name="PeerJ">
        <title>Selection and evaluation of lactic acid bacteria from chicken feces in Thailand as potential probiotics.</title>
        <authorList>
            <person name="Khurajog B."/>
            <person name="Disastra Y."/>
            <person name="Lawwyne L.D."/>
            <person name="Sirichokchatchawan W."/>
            <person name="Niyomtham W."/>
            <person name="Yindee J."/>
            <person name="Hampson D.J."/>
            <person name="Prapasarakul N."/>
        </authorList>
    </citation>
    <scope>NUCLEOTIDE SEQUENCE</scope>
    <source>
        <strain evidence="1">BF14</strain>
    </source>
</reference>
<reference evidence="1" key="2">
    <citation type="submission" date="2023-10" db="EMBL/GenBank/DDBJ databases">
        <authorList>
            <person name="Khurajog B."/>
        </authorList>
    </citation>
    <scope>NUCLEOTIDE SEQUENCE</scope>
    <source>
        <strain evidence="1">BF14</strain>
    </source>
</reference>
<proteinExistence type="predicted"/>
<evidence type="ECO:0000313" key="1">
    <source>
        <dbReference type="EMBL" id="MDV2911029.1"/>
    </source>
</evidence>
<dbReference type="EMBL" id="JAWJAX010000003">
    <property type="protein sequence ID" value="MDV2911029.1"/>
    <property type="molecule type" value="Genomic_DNA"/>
</dbReference>
<evidence type="ECO:0000313" key="2">
    <source>
        <dbReference type="Proteomes" id="UP001280415"/>
    </source>
</evidence>
<comment type="caution">
    <text evidence="1">The sequence shown here is derived from an EMBL/GenBank/DDBJ whole genome shotgun (WGS) entry which is preliminary data.</text>
</comment>